<evidence type="ECO:0000313" key="2">
    <source>
        <dbReference type="Proteomes" id="UP001145114"/>
    </source>
</evidence>
<proteinExistence type="predicted"/>
<accession>A0ACC1HEP9</accession>
<feature type="non-terminal residue" evidence="1">
    <location>
        <position position="1"/>
    </location>
</feature>
<dbReference type="EC" id="3.6.4.13" evidence="1"/>
<name>A0ACC1HEP9_9FUNG</name>
<organism evidence="1 2">
    <name type="scientific">Spiromyces aspiralis</name>
    <dbReference type="NCBI Taxonomy" id="68401"/>
    <lineage>
        <taxon>Eukaryota</taxon>
        <taxon>Fungi</taxon>
        <taxon>Fungi incertae sedis</taxon>
        <taxon>Zoopagomycota</taxon>
        <taxon>Kickxellomycotina</taxon>
        <taxon>Kickxellomycetes</taxon>
        <taxon>Kickxellales</taxon>
        <taxon>Kickxellaceae</taxon>
        <taxon>Spiromyces</taxon>
    </lineage>
</organism>
<gene>
    <name evidence="1" type="primary">NDC1</name>
    <name evidence="1" type="ORF">EV182_004432</name>
</gene>
<sequence>VPSGKAASVAATAASGSPARPQRSLEEVVLASLRDALLQSSLGKRILSQLSQGHTFNAFSNFEVQVWALRSLAMFVHHSLDEDDFGVVQKDIPAIMTSLLAYLAQLELFIMDAKGAGYSSSWANSGARMPAAVAHNRQLAFNSQLAHPQAHALIQVVRNCLYIFTVTFFDHLDEFKFPTHVRQHLELFKTFQA</sequence>
<keyword evidence="2" id="KW-1185">Reference proteome</keyword>
<comment type="caution">
    <text evidence="1">The sequence shown here is derived from an EMBL/GenBank/DDBJ whole genome shotgun (WGS) entry which is preliminary data.</text>
</comment>
<dbReference type="EMBL" id="JAMZIH010006498">
    <property type="protein sequence ID" value="KAJ1673855.1"/>
    <property type="molecule type" value="Genomic_DNA"/>
</dbReference>
<reference evidence="1" key="1">
    <citation type="submission" date="2022-06" db="EMBL/GenBank/DDBJ databases">
        <title>Phylogenomic reconstructions and comparative analyses of Kickxellomycotina fungi.</title>
        <authorList>
            <person name="Reynolds N.K."/>
            <person name="Stajich J.E."/>
            <person name="Barry K."/>
            <person name="Grigoriev I.V."/>
            <person name="Crous P."/>
            <person name="Smith M.E."/>
        </authorList>
    </citation>
    <scope>NUCLEOTIDE SEQUENCE</scope>
    <source>
        <strain evidence="1">RSA 2271</strain>
    </source>
</reference>
<dbReference type="Proteomes" id="UP001145114">
    <property type="component" value="Unassembled WGS sequence"/>
</dbReference>
<keyword evidence="1" id="KW-0378">Hydrolase</keyword>
<protein>
    <submittedName>
        <fullName evidence="1">Nuclear pore complex subunit</fullName>
        <ecNumber evidence="1">3.6.4.13</ecNumber>
    </submittedName>
</protein>
<evidence type="ECO:0000313" key="1">
    <source>
        <dbReference type="EMBL" id="KAJ1673855.1"/>
    </source>
</evidence>